<dbReference type="CDD" id="cd00158">
    <property type="entry name" value="RHOD"/>
    <property type="match status" value="1"/>
</dbReference>
<dbReference type="Gene3D" id="3.40.250.10">
    <property type="entry name" value="Rhodanese-like domain"/>
    <property type="match status" value="1"/>
</dbReference>
<dbReference type="PANTHER" id="PTHR43031:SF1">
    <property type="entry name" value="PYRIDINE NUCLEOTIDE-DISULPHIDE OXIDOREDUCTASE"/>
    <property type="match status" value="1"/>
</dbReference>
<evidence type="ECO:0000313" key="3">
    <source>
        <dbReference type="EMBL" id="MED4403662.1"/>
    </source>
</evidence>
<keyword evidence="1" id="KW-1133">Transmembrane helix</keyword>
<reference evidence="3 4" key="1">
    <citation type="submission" date="2023-03" db="EMBL/GenBank/DDBJ databases">
        <title>Bacillus Genome Sequencing.</title>
        <authorList>
            <person name="Dunlap C."/>
        </authorList>
    </citation>
    <scope>NUCLEOTIDE SEQUENCE [LARGE SCALE GENOMIC DNA]</scope>
    <source>
        <strain evidence="3 4">NRS-1717</strain>
    </source>
</reference>
<dbReference type="SUPFAM" id="SSF52821">
    <property type="entry name" value="Rhodanese/Cell cycle control phosphatase"/>
    <property type="match status" value="1"/>
</dbReference>
<dbReference type="SMART" id="SM00450">
    <property type="entry name" value="RHOD"/>
    <property type="match status" value="1"/>
</dbReference>
<evidence type="ECO:0000259" key="2">
    <source>
        <dbReference type="PROSITE" id="PS50206"/>
    </source>
</evidence>
<dbReference type="EMBL" id="JARTFS010000018">
    <property type="protein sequence ID" value="MED4403662.1"/>
    <property type="molecule type" value="Genomic_DNA"/>
</dbReference>
<keyword evidence="4" id="KW-1185">Reference proteome</keyword>
<protein>
    <submittedName>
        <fullName evidence="3">Rhodanese-like domain-containing protein</fullName>
    </submittedName>
</protein>
<feature type="transmembrane region" description="Helical" evidence="1">
    <location>
        <begin position="6"/>
        <end position="24"/>
    </location>
</feature>
<keyword evidence="1" id="KW-0472">Membrane</keyword>
<dbReference type="PROSITE" id="PS50206">
    <property type="entry name" value="RHODANESE_3"/>
    <property type="match status" value="1"/>
</dbReference>
<dbReference type="InterPro" id="IPR050229">
    <property type="entry name" value="GlpE_sulfurtransferase"/>
</dbReference>
<dbReference type="InterPro" id="IPR036873">
    <property type="entry name" value="Rhodanese-like_dom_sf"/>
</dbReference>
<dbReference type="Proteomes" id="UP001342826">
    <property type="component" value="Unassembled WGS sequence"/>
</dbReference>
<feature type="domain" description="Rhodanese" evidence="2">
    <location>
        <begin position="43"/>
        <end position="128"/>
    </location>
</feature>
<dbReference type="PANTHER" id="PTHR43031">
    <property type="entry name" value="FAD-DEPENDENT OXIDOREDUCTASE"/>
    <property type="match status" value="1"/>
</dbReference>
<comment type="caution">
    <text evidence="3">The sequence shown here is derived from an EMBL/GenBank/DDBJ whole genome shotgun (WGS) entry which is preliminary data.</text>
</comment>
<sequence>MDVVRIISTVIYILIVLFILRQILPVKGLKNLSSDDLKQRIKENKNLVLIDVRRPAEYRQGHIPNAVNFPLSQLRRHVKEIPRDKEILIYCRNGMRSRHAGRILKGKGFSNIAQLRGGIVWWEGKMEKIS</sequence>
<accession>A0ABU6P2R7</accession>
<evidence type="ECO:0000313" key="4">
    <source>
        <dbReference type="Proteomes" id="UP001342826"/>
    </source>
</evidence>
<gene>
    <name evidence="3" type="ORF">P9271_20340</name>
</gene>
<name>A0ABU6P2R7_9BACI</name>
<dbReference type="GeneID" id="301139823"/>
<dbReference type="Pfam" id="PF00581">
    <property type="entry name" value="Rhodanese"/>
    <property type="match status" value="1"/>
</dbReference>
<proteinExistence type="predicted"/>
<evidence type="ECO:0000256" key="1">
    <source>
        <dbReference type="SAM" id="Phobius"/>
    </source>
</evidence>
<organism evidence="3 4">
    <name type="scientific">Metabacillus fastidiosus</name>
    <dbReference type="NCBI Taxonomy" id="1458"/>
    <lineage>
        <taxon>Bacteria</taxon>
        <taxon>Bacillati</taxon>
        <taxon>Bacillota</taxon>
        <taxon>Bacilli</taxon>
        <taxon>Bacillales</taxon>
        <taxon>Bacillaceae</taxon>
        <taxon>Metabacillus</taxon>
    </lineage>
</organism>
<keyword evidence="1" id="KW-0812">Transmembrane</keyword>
<dbReference type="RefSeq" id="WP_066225777.1">
    <property type="nucleotide sequence ID" value="NZ_JARTFQ010000006.1"/>
</dbReference>
<dbReference type="InterPro" id="IPR001763">
    <property type="entry name" value="Rhodanese-like_dom"/>
</dbReference>